<gene>
    <name evidence="1" type="ORF">CR9_135</name>
</gene>
<proteinExistence type="predicted"/>
<accession>M1F2A2</accession>
<evidence type="ECO:0000313" key="2">
    <source>
        <dbReference type="Proteomes" id="UP000011829"/>
    </source>
</evidence>
<dbReference type="OrthoDB" id="39392at10239"/>
<protein>
    <submittedName>
        <fullName evidence="1">Uncharacterized protein</fullName>
    </submittedName>
</protein>
<dbReference type="EMBL" id="JQ691611">
    <property type="protein sequence ID" value="AFH21019.1"/>
    <property type="molecule type" value="Genomic_DNA"/>
</dbReference>
<reference evidence="1 2" key="1">
    <citation type="submission" date="2012-02" db="EMBL/GenBank/DDBJ databases">
        <title>Complete Genome Sequence of Cronobacter sakazakii Bacteriophage CR9.</title>
        <authorList>
            <person name="Shin H."/>
            <person name="Lee J.-H."/>
            <person name="Kim Y."/>
            <person name="Ryu S."/>
        </authorList>
    </citation>
    <scope>NUCLEOTIDE SEQUENCE [LARGE SCALE GENOMIC DNA]</scope>
</reference>
<sequence length="68" mass="7860">MKARCTFAEREMVRHFSVGKEYDCSQDHQATDPKAMIVVDEEGEEWFAEQTVGNNMDLLGFTVKFEII</sequence>
<dbReference type="KEGG" id="vg:18562977"/>
<organism evidence="1 2">
    <name type="scientific">Cronobacter phage CR9</name>
    <dbReference type="NCBI Taxonomy" id="1162290"/>
    <lineage>
        <taxon>Viruses</taxon>
        <taxon>Duplodnaviria</taxon>
        <taxon>Heunggongvirae</taxon>
        <taxon>Uroviricota</taxon>
        <taxon>Caudoviricetes</taxon>
        <taxon>Vequintavirinae</taxon>
        <taxon>Certrevirus</taxon>
        <taxon>Certrevirus CR9</taxon>
    </lineage>
</organism>
<dbReference type="RefSeq" id="YP_009015097.1">
    <property type="nucleotide sequence ID" value="NC_023717.1"/>
</dbReference>
<name>M1F2A2_9CAUD</name>
<evidence type="ECO:0000313" key="1">
    <source>
        <dbReference type="EMBL" id="AFH21019.1"/>
    </source>
</evidence>
<dbReference type="GeneID" id="18562977"/>
<dbReference type="Proteomes" id="UP000011829">
    <property type="component" value="Segment"/>
</dbReference>
<keyword evidence="2" id="KW-1185">Reference proteome</keyword>